<dbReference type="AlphaFoldDB" id="A0A9D2WSZ2"/>
<comment type="caution">
    <text evidence="2">The sequence shown here is derived from an EMBL/GenBank/DDBJ whole genome shotgun (WGS) entry which is preliminary data.</text>
</comment>
<dbReference type="RefSeq" id="WP_161820702.1">
    <property type="nucleotide sequence ID" value="NZ_LSRS01000001.1"/>
</dbReference>
<keyword evidence="1" id="KW-0472">Membrane</keyword>
<protein>
    <recommendedName>
        <fullName evidence="4">Type 4 fimbrial biogenesis protein PilX N-terminal domain-containing protein</fullName>
    </recommendedName>
</protein>
<dbReference type="EMBL" id="LSRS01000001">
    <property type="protein sequence ID" value="KAF1086555.1"/>
    <property type="molecule type" value="Genomic_DNA"/>
</dbReference>
<dbReference type="Proteomes" id="UP000798488">
    <property type="component" value="Unassembled WGS sequence"/>
</dbReference>
<gene>
    <name evidence="2" type="ORF">SPSYN_00274</name>
</gene>
<accession>A0A9D2WSZ2</accession>
<feature type="transmembrane region" description="Helical" evidence="1">
    <location>
        <begin position="12"/>
        <end position="35"/>
    </location>
</feature>
<evidence type="ECO:0000313" key="3">
    <source>
        <dbReference type="Proteomes" id="UP000798488"/>
    </source>
</evidence>
<keyword evidence="3" id="KW-1185">Reference proteome</keyword>
<keyword evidence="1" id="KW-1133">Transmembrane helix</keyword>
<sequence length="383" mass="41298">MKKTLGEEDGQTLVLVIMITAVLFILSSALCTMTIGCYMNVIREEEYIKAHCAAEAGVEKTIAAIKEDDGWLNNLPAANSNDVFTRVFLETPVSDDVTNSVEAIKQRQFIGNSLLINSFGRYENDAGELLAQKTLRYTVAVYGMEDFLKGLAVLPAQPASFDMYNNITVDGSMIINGSINIPDNMLVNGDIYASGNVTGNCVGQIHSNYDYIPSFPELDENYYLEKATEDDHVFYNDVEFGGCGVITDYNGFYYVEGNVNVSGDYQGIALIFSTGNINVMGNMETGVSGGENTGIGNGSLTLVALGDINIHSFNVYANVIAGGSLYAQEGASLYGAACVGDLIYEPVGVGLLKICHVLGPEPLDGALTVNIKTKLWEESRAVF</sequence>
<reference evidence="2" key="1">
    <citation type="submission" date="2016-02" db="EMBL/GenBank/DDBJ databases">
        <title>Draft Genome Sequence of Sporotomaculum syntrophicum Strain FB, a Syntrophic Benzoate Degrader.</title>
        <authorList>
            <person name="Nobu M.K."/>
            <person name="Narihiro T."/>
            <person name="Qiu Y.-L."/>
            <person name="Ohashi A."/>
            <person name="Liu W.-T."/>
            <person name="Yuji S."/>
        </authorList>
    </citation>
    <scope>NUCLEOTIDE SEQUENCE</scope>
    <source>
        <strain evidence="2">FB</strain>
    </source>
</reference>
<name>A0A9D2WSZ2_9FIRM</name>
<evidence type="ECO:0000256" key="1">
    <source>
        <dbReference type="SAM" id="Phobius"/>
    </source>
</evidence>
<evidence type="ECO:0008006" key="4">
    <source>
        <dbReference type="Google" id="ProtNLM"/>
    </source>
</evidence>
<evidence type="ECO:0000313" key="2">
    <source>
        <dbReference type="EMBL" id="KAF1086555.1"/>
    </source>
</evidence>
<keyword evidence="1" id="KW-0812">Transmembrane</keyword>
<proteinExistence type="predicted"/>
<dbReference type="OrthoDB" id="1805126at2"/>
<organism evidence="2 3">
    <name type="scientific">Sporotomaculum syntrophicum</name>
    <dbReference type="NCBI Taxonomy" id="182264"/>
    <lineage>
        <taxon>Bacteria</taxon>
        <taxon>Bacillati</taxon>
        <taxon>Bacillota</taxon>
        <taxon>Clostridia</taxon>
        <taxon>Eubacteriales</taxon>
        <taxon>Desulfallaceae</taxon>
        <taxon>Sporotomaculum</taxon>
    </lineage>
</organism>